<comment type="caution">
    <text evidence="1">The sequence shown here is derived from an EMBL/GenBank/DDBJ whole genome shotgun (WGS) entry which is preliminary data.</text>
</comment>
<dbReference type="AlphaFoldDB" id="A0A511B7S2"/>
<sequence length="81" mass="8950">MVRLRDIQPFERDGIVLGLKKGLPGHLFESGAKRGQGVCRQIDSGDLFKEWEEFGEHEGTGRHCRTGLRKGIQSGVSGQTV</sequence>
<protein>
    <submittedName>
        <fullName evidence="1">Uncharacterized protein</fullName>
    </submittedName>
</protein>
<organism evidence="1 2">
    <name type="scientific">Gluconobacter kanchanaburiensis NBRC 103587</name>
    <dbReference type="NCBI Taxonomy" id="1307948"/>
    <lineage>
        <taxon>Bacteria</taxon>
        <taxon>Pseudomonadati</taxon>
        <taxon>Pseudomonadota</taxon>
        <taxon>Alphaproteobacteria</taxon>
        <taxon>Acetobacterales</taxon>
        <taxon>Acetobacteraceae</taxon>
        <taxon>Gluconobacter</taxon>
    </lineage>
</organism>
<evidence type="ECO:0000313" key="2">
    <source>
        <dbReference type="Proteomes" id="UP000321079"/>
    </source>
</evidence>
<accession>A0A511B7S2</accession>
<gene>
    <name evidence="1" type="ORF">GKA01_16970</name>
</gene>
<keyword evidence="2" id="KW-1185">Reference proteome</keyword>
<proteinExistence type="predicted"/>
<name>A0A511B7S2_9PROT</name>
<dbReference type="Proteomes" id="UP000321079">
    <property type="component" value="Unassembled WGS sequence"/>
</dbReference>
<dbReference type="EMBL" id="BJVA01000009">
    <property type="protein sequence ID" value="GEK96500.1"/>
    <property type="molecule type" value="Genomic_DNA"/>
</dbReference>
<evidence type="ECO:0000313" key="1">
    <source>
        <dbReference type="EMBL" id="GEK96500.1"/>
    </source>
</evidence>
<reference evidence="1 2" key="1">
    <citation type="submission" date="2019-07" db="EMBL/GenBank/DDBJ databases">
        <title>Whole genome shotgun sequence of Gluconobacter kanchanaburiensis NBRC 103587.</title>
        <authorList>
            <person name="Hosoyama A."/>
            <person name="Uohara A."/>
            <person name="Ohji S."/>
            <person name="Ichikawa N."/>
        </authorList>
    </citation>
    <scope>NUCLEOTIDE SEQUENCE [LARGE SCALE GENOMIC DNA]</scope>
    <source>
        <strain evidence="1 2">NBRC 103587</strain>
    </source>
</reference>